<keyword evidence="1" id="KW-0175">Coiled coil</keyword>
<dbReference type="Gene3D" id="1.10.287.1490">
    <property type="match status" value="1"/>
</dbReference>
<dbReference type="AlphaFoldDB" id="A0A6I1MMP7"/>
<feature type="coiled-coil region" evidence="1">
    <location>
        <begin position="184"/>
        <end position="275"/>
    </location>
</feature>
<proteinExistence type="predicted"/>
<name>A0A6I1MMP7_9CLOT</name>
<keyword evidence="2" id="KW-0812">Transmembrane</keyword>
<gene>
    <name evidence="3" type="ORF">GBZ86_11040</name>
</gene>
<evidence type="ECO:0000256" key="2">
    <source>
        <dbReference type="SAM" id="Phobius"/>
    </source>
</evidence>
<evidence type="ECO:0000256" key="1">
    <source>
        <dbReference type="SAM" id="Coils"/>
    </source>
</evidence>
<keyword evidence="2" id="KW-1133">Transmembrane helix</keyword>
<keyword evidence="4" id="KW-1185">Reference proteome</keyword>
<dbReference type="RefSeq" id="WP_152890639.1">
    <property type="nucleotide sequence ID" value="NZ_WHJC01000187.1"/>
</dbReference>
<dbReference type="EMBL" id="WHJC01000187">
    <property type="protein sequence ID" value="MPQ44294.1"/>
    <property type="molecule type" value="Genomic_DNA"/>
</dbReference>
<accession>A0A6I1MMP7</accession>
<comment type="caution">
    <text evidence="3">The sequence shown here is derived from an EMBL/GenBank/DDBJ whole genome shotgun (WGS) entry which is preliminary data.</text>
</comment>
<keyword evidence="2" id="KW-0472">Membrane</keyword>
<reference evidence="3 4" key="1">
    <citation type="submission" date="2019-10" db="EMBL/GenBank/DDBJ databases">
        <title>The Genome Sequence of Clostridium tarantellae Isolated from Fish Brain.</title>
        <authorList>
            <person name="Bano L."/>
            <person name="Kiel M."/>
            <person name="Sales G."/>
            <person name="Doxey A.C."/>
            <person name="Mansfield M.J."/>
            <person name="Schiavone M."/>
            <person name="Rossetto O."/>
            <person name="Pirazzini M."/>
            <person name="Dobrindt U."/>
            <person name="Montecucco C."/>
        </authorList>
    </citation>
    <scope>NUCLEOTIDE SEQUENCE [LARGE SCALE GENOMIC DNA]</scope>
    <source>
        <strain evidence="3 4">DSM 3997</strain>
    </source>
</reference>
<sequence length="281" mass="32929">METIELKEKVNIKVEELKYRFNKIGSLPYYIFCGIFVIGIIFFLTSNMIFNKEFSLMSTELNKKMYINSNGIELTNRQFNPNNGLIQLNFKVENTDLINENNFKVEIREKSNPLEVINSNLVKISNTDYIVYTYLPKKWSAVSLTVIDETINSSSGNMVKFYSDIRDIHINNKLSEKSKENYMIEIIEQDIKEIKTKVEIIEENIKEKNLFIQNLKDKINNIEKDKKYQTETEVASTEGSITSLNTSIETIKKEIEKLNINKDELKRKVEKLEEKKFDLTN</sequence>
<feature type="transmembrane region" description="Helical" evidence="2">
    <location>
        <begin position="27"/>
        <end position="50"/>
    </location>
</feature>
<dbReference type="Proteomes" id="UP000430345">
    <property type="component" value="Unassembled WGS sequence"/>
</dbReference>
<organism evidence="3 4">
    <name type="scientific">Clostridium tarantellae</name>
    <dbReference type="NCBI Taxonomy" id="39493"/>
    <lineage>
        <taxon>Bacteria</taxon>
        <taxon>Bacillati</taxon>
        <taxon>Bacillota</taxon>
        <taxon>Clostridia</taxon>
        <taxon>Eubacteriales</taxon>
        <taxon>Clostridiaceae</taxon>
        <taxon>Clostridium</taxon>
    </lineage>
</organism>
<evidence type="ECO:0000313" key="4">
    <source>
        <dbReference type="Proteomes" id="UP000430345"/>
    </source>
</evidence>
<dbReference type="OrthoDB" id="10011926at2"/>
<protein>
    <submittedName>
        <fullName evidence="3">Uncharacterized protein</fullName>
    </submittedName>
</protein>
<evidence type="ECO:0000313" key="3">
    <source>
        <dbReference type="EMBL" id="MPQ44294.1"/>
    </source>
</evidence>